<feature type="region of interest" description="Disordered" evidence="5">
    <location>
        <begin position="46"/>
        <end position="74"/>
    </location>
</feature>
<feature type="compositionally biased region" description="Low complexity" evidence="5">
    <location>
        <begin position="47"/>
        <end position="62"/>
    </location>
</feature>
<keyword evidence="8" id="KW-1185">Reference proteome</keyword>
<dbReference type="EMBL" id="CAJHJT010000001">
    <property type="protein sequence ID" value="CAD6991685.1"/>
    <property type="molecule type" value="Genomic_DNA"/>
</dbReference>
<evidence type="ECO:0000256" key="3">
    <source>
        <dbReference type="ARBA" id="ARBA00023002"/>
    </source>
</evidence>
<evidence type="ECO:0000313" key="8">
    <source>
        <dbReference type="Proteomes" id="UP000606786"/>
    </source>
</evidence>
<dbReference type="PANTHER" id="PTHR10173:SF52">
    <property type="entry name" value="METHIONINE-R-SULFOXIDE REDUCTASE B1"/>
    <property type="match status" value="1"/>
</dbReference>
<comment type="caution">
    <text evidence="7">The sequence shown here is derived from an EMBL/GenBank/DDBJ whole genome shotgun (WGS) entry which is preliminary data.</text>
</comment>
<keyword evidence="3" id="KW-0560">Oxidoreductase</keyword>
<dbReference type="GO" id="GO:0005737">
    <property type="term" value="C:cytoplasm"/>
    <property type="evidence" value="ECO:0007669"/>
    <property type="project" value="TreeGrafter"/>
</dbReference>
<dbReference type="SUPFAM" id="SSF51316">
    <property type="entry name" value="Mss4-like"/>
    <property type="match status" value="1"/>
</dbReference>
<dbReference type="GO" id="GO:0033743">
    <property type="term" value="F:peptide-methionine (R)-S-oxide reductase activity"/>
    <property type="evidence" value="ECO:0007669"/>
    <property type="project" value="UniProtKB-EC"/>
</dbReference>
<dbReference type="GO" id="GO:0006979">
    <property type="term" value="P:response to oxidative stress"/>
    <property type="evidence" value="ECO:0007669"/>
    <property type="project" value="InterPro"/>
</dbReference>
<name>A0A811U342_CERCA</name>
<evidence type="ECO:0000256" key="5">
    <source>
        <dbReference type="SAM" id="MobiDB-lite"/>
    </source>
</evidence>
<evidence type="ECO:0000313" key="7">
    <source>
        <dbReference type="EMBL" id="CAD6991685.1"/>
    </source>
</evidence>
<dbReference type="InterPro" id="IPR002579">
    <property type="entry name" value="Met_Sox_Rdtase_MsrB_dom"/>
</dbReference>
<gene>
    <name evidence="7" type="ORF">CCAP1982_LOCUS598</name>
</gene>
<dbReference type="InterPro" id="IPR028427">
    <property type="entry name" value="Met_Sox_Rdtase_MsrB"/>
</dbReference>
<evidence type="ECO:0000256" key="2">
    <source>
        <dbReference type="ARBA" id="ARBA00012499"/>
    </source>
</evidence>
<dbReference type="EC" id="1.8.4.12" evidence="2"/>
<reference evidence="7" key="1">
    <citation type="submission" date="2020-11" db="EMBL/GenBank/DDBJ databases">
        <authorList>
            <person name="Whitehead M."/>
        </authorList>
    </citation>
    <scope>NUCLEOTIDE SEQUENCE</scope>
    <source>
        <strain evidence="7">EGII</strain>
    </source>
</reference>
<evidence type="ECO:0000256" key="4">
    <source>
        <dbReference type="ARBA" id="ARBA00048488"/>
    </source>
</evidence>
<dbReference type="Proteomes" id="UP000606786">
    <property type="component" value="Unassembled WGS sequence"/>
</dbReference>
<feature type="domain" description="MsrB" evidence="6">
    <location>
        <begin position="1"/>
        <end position="45"/>
    </location>
</feature>
<evidence type="ECO:0000256" key="1">
    <source>
        <dbReference type="ARBA" id="ARBA00007174"/>
    </source>
</evidence>
<dbReference type="GO" id="GO:0030091">
    <property type="term" value="P:protein repair"/>
    <property type="evidence" value="ECO:0007669"/>
    <property type="project" value="InterPro"/>
</dbReference>
<dbReference type="InterPro" id="IPR011057">
    <property type="entry name" value="Mss4-like_sf"/>
</dbReference>
<sequence length="74" mass="7988">MLGMVRTEVRCSKCSAHMGHVFDDGPPPKNLRYCINSASIDFTPLKSNSNSASSSSNTTNASFSKGHLPVHFCI</sequence>
<dbReference type="AlphaFoldDB" id="A0A811U342"/>
<organism evidence="7 8">
    <name type="scientific">Ceratitis capitata</name>
    <name type="common">Mediterranean fruit fly</name>
    <name type="synonym">Tephritis capitata</name>
    <dbReference type="NCBI Taxonomy" id="7213"/>
    <lineage>
        <taxon>Eukaryota</taxon>
        <taxon>Metazoa</taxon>
        <taxon>Ecdysozoa</taxon>
        <taxon>Arthropoda</taxon>
        <taxon>Hexapoda</taxon>
        <taxon>Insecta</taxon>
        <taxon>Pterygota</taxon>
        <taxon>Neoptera</taxon>
        <taxon>Endopterygota</taxon>
        <taxon>Diptera</taxon>
        <taxon>Brachycera</taxon>
        <taxon>Muscomorpha</taxon>
        <taxon>Tephritoidea</taxon>
        <taxon>Tephritidae</taxon>
        <taxon>Ceratitis</taxon>
        <taxon>Ceratitis</taxon>
    </lineage>
</organism>
<accession>A0A811U342</accession>
<protein>
    <recommendedName>
        <fullName evidence="2">peptide-methionine (R)-S-oxide reductase</fullName>
        <ecNumber evidence="2">1.8.4.12</ecNumber>
    </recommendedName>
</protein>
<dbReference type="PROSITE" id="PS51790">
    <property type="entry name" value="MSRB"/>
    <property type="match status" value="1"/>
</dbReference>
<comment type="catalytic activity">
    <reaction evidence="4">
        <text>L-methionyl-[protein] + [thioredoxin]-disulfide + H2O = L-methionyl-(R)-S-oxide-[protein] + [thioredoxin]-dithiol</text>
        <dbReference type="Rhea" id="RHEA:24164"/>
        <dbReference type="Rhea" id="RHEA-COMP:10698"/>
        <dbReference type="Rhea" id="RHEA-COMP:10700"/>
        <dbReference type="Rhea" id="RHEA-COMP:12313"/>
        <dbReference type="Rhea" id="RHEA-COMP:12314"/>
        <dbReference type="ChEBI" id="CHEBI:15377"/>
        <dbReference type="ChEBI" id="CHEBI:16044"/>
        <dbReference type="ChEBI" id="CHEBI:29950"/>
        <dbReference type="ChEBI" id="CHEBI:45764"/>
        <dbReference type="ChEBI" id="CHEBI:50058"/>
        <dbReference type="EC" id="1.8.4.12"/>
    </reaction>
</comment>
<evidence type="ECO:0000259" key="6">
    <source>
        <dbReference type="PROSITE" id="PS51790"/>
    </source>
</evidence>
<dbReference type="OrthoDB" id="44061at2759"/>
<proteinExistence type="inferred from homology"/>
<dbReference type="PANTHER" id="PTHR10173">
    <property type="entry name" value="METHIONINE SULFOXIDE REDUCTASE"/>
    <property type="match status" value="1"/>
</dbReference>
<comment type="similarity">
    <text evidence="1">Belongs to the MsrB Met sulfoxide reductase family.</text>
</comment>
<dbReference type="Gene3D" id="2.170.150.20">
    <property type="entry name" value="Peptide methionine sulfoxide reductase"/>
    <property type="match status" value="1"/>
</dbReference>
<dbReference type="Pfam" id="PF01641">
    <property type="entry name" value="SelR"/>
    <property type="match status" value="1"/>
</dbReference>